<keyword evidence="2" id="KW-0813">Transport</keyword>
<dbReference type="PROSITE" id="PS51007">
    <property type="entry name" value="CYTC"/>
    <property type="match status" value="2"/>
</dbReference>
<dbReference type="EMBL" id="SMSJ01000015">
    <property type="protein sequence ID" value="TDH62034.1"/>
    <property type="molecule type" value="Genomic_DNA"/>
</dbReference>
<keyword evidence="10" id="KW-0732">Signal</keyword>
<dbReference type="RefSeq" id="WP_133289186.1">
    <property type="nucleotide sequence ID" value="NZ_SMSJ01000015.1"/>
</dbReference>
<evidence type="ECO:0000256" key="10">
    <source>
        <dbReference type="SAM" id="SignalP"/>
    </source>
</evidence>
<evidence type="ECO:0000313" key="13">
    <source>
        <dbReference type="Proteomes" id="UP000295096"/>
    </source>
</evidence>
<name>A0A4R5QFJ6_9PROT</name>
<keyword evidence="3 8" id="KW-0349">Heme</keyword>
<evidence type="ECO:0000313" key="12">
    <source>
        <dbReference type="EMBL" id="TDH62034.1"/>
    </source>
</evidence>
<evidence type="ECO:0000256" key="1">
    <source>
        <dbReference type="ARBA" id="ARBA00004418"/>
    </source>
</evidence>
<dbReference type="InterPro" id="IPR024167">
    <property type="entry name" value="Cytochrome_c4-like"/>
</dbReference>
<dbReference type="AlphaFoldDB" id="A0A4R5QFJ6"/>
<sequence length="197" mass="20726">MRASLLAAAVLAAAPFLPASAAGDAARGGALVQERQCGTCHGAAGVSSMPNIPSLAGHTDEFITLQLILLRERIRIAPPMNELSQGLTDAQVEDIAAHYMSLPPGPPAGGTEGDPARMAEGAALSETLRCGVCHLPDYRGRAQMPRLAGQREDYLVHALVGYRDGTRHGTDTNMNAVMYGVTDAQVAALAYYMARQK</sequence>
<feature type="binding site" description="covalent" evidence="8">
    <location>
        <position position="40"/>
    </location>
    <ligand>
        <name>heme c</name>
        <dbReference type="ChEBI" id="CHEBI:61717"/>
        <label>1</label>
    </ligand>
</feature>
<keyword evidence="13" id="KW-1185">Reference proteome</keyword>
<dbReference type="GO" id="GO:0009055">
    <property type="term" value="F:electron transfer activity"/>
    <property type="evidence" value="ECO:0007669"/>
    <property type="project" value="InterPro"/>
</dbReference>
<evidence type="ECO:0000256" key="9">
    <source>
        <dbReference type="PIRSR" id="PIRSR000005-2"/>
    </source>
</evidence>
<comment type="PTM">
    <text evidence="8">Binds 2 heme c groups covalently per subunit.</text>
</comment>
<dbReference type="OrthoDB" id="9808603at2"/>
<feature type="binding site" description="axial binding residue" evidence="9">
    <location>
        <position position="134"/>
    </location>
    <ligand>
        <name>heme c</name>
        <dbReference type="ChEBI" id="CHEBI:61717"/>
        <label>2</label>
    </ligand>
    <ligandPart>
        <name>Fe</name>
        <dbReference type="ChEBI" id="CHEBI:18248"/>
    </ligandPart>
</feature>
<dbReference type="InterPro" id="IPR009056">
    <property type="entry name" value="Cyt_c-like_dom"/>
</dbReference>
<reference evidence="12 13" key="1">
    <citation type="journal article" date="2016" name="J. Microbiol.">
        <title>Dankookia rubra gen. nov., sp. nov., an alphaproteobacterium isolated from sediment of a shallow stream.</title>
        <authorList>
            <person name="Kim W.H."/>
            <person name="Kim D.H."/>
            <person name="Kang K."/>
            <person name="Ahn T.Y."/>
        </authorList>
    </citation>
    <scope>NUCLEOTIDE SEQUENCE [LARGE SCALE GENOMIC DNA]</scope>
    <source>
        <strain evidence="12 13">JCM30602</strain>
    </source>
</reference>
<keyword evidence="5" id="KW-0574">Periplasm</keyword>
<feature type="binding site" description="axial binding residue" evidence="9">
    <location>
        <position position="174"/>
    </location>
    <ligand>
        <name>heme c</name>
        <dbReference type="ChEBI" id="CHEBI:61717"/>
        <label>2</label>
    </ligand>
    <ligandPart>
        <name>Fe</name>
        <dbReference type="ChEBI" id="CHEBI:18248"/>
    </ligandPart>
</feature>
<feature type="domain" description="Cytochrome c" evidence="11">
    <location>
        <begin position="23"/>
        <end position="103"/>
    </location>
</feature>
<feature type="binding site" description="covalent" evidence="8">
    <location>
        <position position="133"/>
    </location>
    <ligand>
        <name>heme c</name>
        <dbReference type="ChEBI" id="CHEBI:61717"/>
        <label>2</label>
    </ligand>
</feature>
<evidence type="ECO:0000256" key="8">
    <source>
        <dbReference type="PIRSR" id="PIRSR000005-1"/>
    </source>
</evidence>
<dbReference type="InterPro" id="IPR036909">
    <property type="entry name" value="Cyt_c-like_dom_sf"/>
</dbReference>
<dbReference type="SUPFAM" id="SSF46626">
    <property type="entry name" value="Cytochrome c"/>
    <property type="match status" value="2"/>
</dbReference>
<feature type="domain" description="Cytochrome c" evidence="11">
    <location>
        <begin position="116"/>
        <end position="197"/>
    </location>
</feature>
<dbReference type="Gene3D" id="1.10.760.10">
    <property type="entry name" value="Cytochrome c-like domain"/>
    <property type="match status" value="2"/>
</dbReference>
<dbReference type="GO" id="GO:0042597">
    <property type="term" value="C:periplasmic space"/>
    <property type="evidence" value="ECO:0007669"/>
    <property type="project" value="UniProtKB-SubCell"/>
</dbReference>
<dbReference type="Pfam" id="PF13442">
    <property type="entry name" value="Cytochrome_CBB3"/>
    <property type="match status" value="1"/>
</dbReference>
<dbReference type="InterPro" id="IPR050597">
    <property type="entry name" value="Cytochrome_c_Oxidase_Subunit"/>
</dbReference>
<keyword evidence="6" id="KW-0249">Electron transport</keyword>
<dbReference type="Proteomes" id="UP000295096">
    <property type="component" value="Unassembled WGS sequence"/>
</dbReference>
<keyword evidence="7 9" id="KW-0408">Iron</keyword>
<dbReference type="PANTHER" id="PTHR33751">
    <property type="entry name" value="CBB3-TYPE CYTOCHROME C OXIDASE SUBUNIT FIXP"/>
    <property type="match status" value="1"/>
</dbReference>
<feature type="signal peptide" evidence="10">
    <location>
        <begin position="1"/>
        <end position="21"/>
    </location>
</feature>
<organism evidence="12 13">
    <name type="scientific">Dankookia rubra</name>
    <dbReference type="NCBI Taxonomy" id="1442381"/>
    <lineage>
        <taxon>Bacteria</taxon>
        <taxon>Pseudomonadati</taxon>
        <taxon>Pseudomonadota</taxon>
        <taxon>Alphaproteobacteria</taxon>
        <taxon>Acetobacterales</taxon>
        <taxon>Roseomonadaceae</taxon>
        <taxon>Dankookia</taxon>
    </lineage>
</organism>
<evidence type="ECO:0000256" key="2">
    <source>
        <dbReference type="ARBA" id="ARBA00022448"/>
    </source>
</evidence>
<evidence type="ECO:0000256" key="6">
    <source>
        <dbReference type="ARBA" id="ARBA00022982"/>
    </source>
</evidence>
<feature type="binding site" description="covalent" evidence="8">
    <location>
        <position position="37"/>
    </location>
    <ligand>
        <name>heme c</name>
        <dbReference type="ChEBI" id="CHEBI:61717"/>
        <label>1</label>
    </ligand>
</feature>
<evidence type="ECO:0000259" key="11">
    <source>
        <dbReference type="PROSITE" id="PS51007"/>
    </source>
</evidence>
<evidence type="ECO:0000256" key="5">
    <source>
        <dbReference type="ARBA" id="ARBA00022764"/>
    </source>
</evidence>
<comment type="subcellular location">
    <subcellularLocation>
        <location evidence="1">Periplasm</location>
    </subcellularLocation>
</comment>
<evidence type="ECO:0000256" key="4">
    <source>
        <dbReference type="ARBA" id="ARBA00022723"/>
    </source>
</evidence>
<keyword evidence="4 9" id="KW-0479">Metal-binding</keyword>
<proteinExistence type="predicted"/>
<dbReference type="GO" id="GO:0005506">
    <property type="term" value="F:iron ion binding"/>
    <property type="evidence" value="ECO:0007669"/>
    <property type="project" value="InterPro"/>
</dbReference>
<feature type="binding site" description="covalent" evidence="8">
    <location>
        <position position="130"/>
    </location>
    <ligand>
        <name>heme c</name>
        <dbReference type="ChEBI" id="CHEBI:61717"/>
        <label>2</label>
    </ligand>
</feature>
<evidence type="ECO:0000256" key="7">
    <source>
        <dbReference type="ARBA" id="ARBA00023004"/>
    </source>
</evidence>
<feature type="chain" id="PRO_5020632469" evidence="10">
    <location>
        <begin position="22"/>
        <end position="197"/>
    </location>
</feature>
<protein>
    <submittedName>
        <fullName evidence="12">C-type cytochrome</fullName>
    </submittedName>
</protein>
<dbReference type="Pfam" id="PF00034">
    <property type="entry name" value="Cytochrom_C"/>
    <property type="match status" value="1"/>
</dbReference>
<dbReference type="GO" id="GO:0020037">
    <property type="term" value="F:heme binding"/>
    <property type="evidence" value="ECO:0007669"/>
    <property type="project" value="InterPro"/>
</dbReference>
<dbReference type="PIRSF" id="PIRSF000005">
    <property type="entry name" value="Cytochrome_c4"/>
    <property type="match status" value="1"/>
</dbReference>
<comment type="caution">
    <text evidence="12">The sequence shown here is derived from an EMBL/GenBank/DDBJ whole genome shotgun (WGS) entry which is preliminary data.</text>
</comment>
<evidence type="ECO:0000256" key="3">
    <source>
        <dbReference type="ARBA" id="ARBA00022617"/>
    </source>
</evidence>
<feature type="binding site" description="axial binding residue" evidence="9">
    <location>
        <position position="41"/>
    </location>
    <ligand>
        <name>heme c</name>
        <dbReference type="ChEBI" id="CHEBI:61717"/>
        <label>1</label>
    </ligand>
    <ligandPart>
        <name>Fe</name>
        <dbReference type="ChEBI" id="CHEBI:18248"/>
    </ligandPart>
</feature>
<accession>A0A4R5QFJ6</accession>
<feature type="binding site" description="axial binding residue" evidence="9">
    <location>
        <position position="80"/>
    </location>
    <ligand>
        <name>heme c</name>
        <dbReference type="ChEBI" id="CHEBI:61717"/>
        <label>1</label>
    </ligand>
    <ligandPart>
        <name>Fe</name>
        <dbReference type="ChEBI" id="CHEBI:18248"/>
    </ligandPart>
</feature>
<gene>
    <name evidence="12" type="ORF">E2C06_13785</name>
</gene>
<dbReference type="PANTHER" id="PTHR33751:SF9">
    <property type="entry name" value="CYTOCHROME C4"/>
    <property type="match status" value="1"/>
</dbReference>